<name>A0A9X2HVS3_9GAMM</name>
<keyword evidence="3" id="KW-0560">Oxidoreductase</keyword>
<dbReference type="RefSeq" id="WP_253967340.1">
    <property type="nucleotide sequence ID" value="NZ_JAMFTH010000001.1"/>
</dbReference>
<dbReference type="Proteomes" id="UP001139319">
    <property type="component" value="Unassembled WGS sequence"/>
</dbReference>
<dbReference type="InterPro" id="IPR008354">
    <property type="entry name" value="Glc-Fru_OxRdtase_bac"/>
</dbReference>
<dbReference type="PRINTS" id="PR01775">
    <property type="entry name" value="GLFROXRDTASE"/>
</dbReference>
<comment type="similarity">
    <text evidence="1">Belongs to the Gfo/Idh/MocA family.</text>
</comment>
<dbReference type="InterPro" id="IPR000683">
    <property type="entry name" value="Gfo/Idh/MocA-like_OxRdtase_N"/>
</dbReference>
<gene>
    <name evidence="6" type="ORF">M6D89_07190</name>
</gene>
<keyword evidence="2" id="KW-0732">Signal</keyword>
<organism evidence="6 7">
    <name type="scientific">Gilvimarinus xylanilyticus</name>
    <dbReference type="NCBI Taxonomy" id="2944139"/>
    <lineage>
        <taxon>Bacteria</taxon>
        <taxon>Pseudomonadati</taxon>
        <taxon>Pseudomonadota</taxon>
        <taxon>Gammaproteobacteria</taxon>
        <taxon>Cellvibrionales</taxon>
        <taxon>Cellvibrionaceae</taxon>
        <taxon>Gilvimarinus</taxon>
    </lineage>
</organism>
<dbReference type="Gene3D" id="3.40.50.720">
    <property type="entry name" value="NAD(P)-binding Rossmann-like Domain"/>
    <property type="match status" value="1"/>
</dbReference>
<sequence length="365" mass="40011">MTEFDLSRRQLIKRASVGAALLSTGAGRQVWAATPKRKLGVALVGLGYYSRDLLAPALQLTEHCELRGIVTGSPEKIPVWQEKYGIKDANVYHYGNMHRLANNPDIDVIYIVVPTGLHMKYSVIAANAGKHVWCEKPMAMSVQECQTIIDACRKNKVKLSVGYRMQHEPNTQTIMQYAQSRPYGALQTIDAVAAYAGNGLPADNWRMQADMGGGALYDMGVYAINGARYAAGLEPVAVTATRDFSHPKFEEVDNTTRLTLEFPEGIIANCRTSVVESGNRLRVNCADGWYRLAPMQSYNGVQGETSDGKKLDKFIANQQAAQMDNDAQAILNGTAVKVPGEEGMRDIAIVRAAIESDKKGERIVL</sequence>
<evidence type="ECO:0000313" key="7">
    <source>
        <dbReference type="Proteomes" id="UP001139319"/>
    </source>
</evidence>
<dbReference type="PROSITE" id="PS51318">
    <property type="entry name" value="TAT"/>
    <property type="match status" value="1"/>
</dbReference>
<dbReference type="SUPFAM" id="SSF55347">
    <property type="entry name" value="Glyceraldehyde-3-phosphate dehydrogenase-like, C-terminal domain"/>
    <property type="match status" value="1"/>
</dbReference>
<dbReference type="InterPro" id="IPR036291">
    <property type="entry name" value="NAD(P)-bd_dom_sf"/>
</dbReference>
<dbReference type="InterPro" id="IPR050984">
    <property type="entry name" value="Gfo/Idh/MocA_domain"/>
</dbReference>
<evidence type="ECO:0000259" key="4">
    <source>
        <dbReference type="Pfam" id="PF01408"/>
    </source>
</evidence>
<keyword evidence="7" id="KW-1185">Reference proteome</keyword>
<evidence type="ECO:0000259" key="5">
    <source>
        <dbReference type="Pfam" id="PF22725"/>
    </source>
</evidence>
<comment type="caution">
    <text evidence="6">The sequence shown here is derived from an EMBL/GenBank/DDBJ whole genome shotgun (WGS) entry which is preliminary data.</text>
</comment>
<dbReference type="InterPro" id="IPR019546">
    <property type="entry name" value="TAT_signal_bac_arc"/>
</dbReference>
<evidence type="ECO:0000256" key="1">
    <source>
        <dbReference type="ARBA" id="ARBA00010928"/>
    </source>
</evidence>
<proteinExistence type="inferred from homology"/>
<dbReference type="EMBL" id="JAMFTH010000001">
    <property type="protein sequence ID" value="MCP8899080.1"/>
    <property type="molecule type" value="Genomic_DNA"/>
</dbReference>
<dbReference type="InterPro" id="IPR006311">
    <property type="entry name" value="TAT_signal"/>
</dbReference>
<dbReference type="Pfam" id="PF22725">
    <property type="entry name" value="GFO_IDH_MocA_C3"/>
    <property type="match status" value="1"/>
</dbReference>
<dbReference type="NCBIfam" id="TIGR01409">
    <property type="entry name" value="TAT_signal_seq"/>
    <property type="match status" value="1"/>
</dbReference>
<feature type="domain" description="Gfo/Idh/MocA-like oxidoreductase N-terminal" evidence="4">
    <location>
        <begin position="40"/>
        <end position="163"/>
    </location>
</feature>
<evidence type="ECO:0000256" key="3">
    <source>
        <dbReference type="ARBA" id="ARBA00023002"/>
    </source>
</evidence>
<feature type="domain" description="GFO/IDH/MocA-like oxidoreductase" evidence="5">
    <location>
        <begin position="176"/>
        <end position="290"/>
    </location>
</feature>
<dbReference type="Pfam" id="PF01408">
    <property type="entry name" value="GFO_IDH_MocA"/>
    <property type="match status" value="1"/>
</dbReference>
<dbReference type="PANTHER" id="PTHR22604:SF105">
    <property type="entry name" value="TRANS-1,2-DIHYDROBENZENE-1,2-DIOL DEHYDROGENASE"/>
    <property type="match status" value="1"/>
</dbReference>
<dbReference type="AlphaFoldDB" id="A0A9X2HVS3"/>
<dbReference type="InterPro" id="IPR055170">
    <property type="entry name" value="GFO_IDH_MocA-like_dom"/>
</dbReference>
<accession>A0A9X2HVS3</accession>
<dbReference type="GO" id="GO:0016491">
    <property type="term" value="F:oxidoreductase activity"/>
    <property type="evidence" value="ECO:0007669"/>
    <property type="project" value="UniProtKB-KW"/>
</dbReference>
<dbReference type="Gene3D" id="3.30.360.10">
    <property type="entry name" value="Dihydrodipicolinate Reductase, domain 2"/>
    <property type="match status" value="1"/>
</dbReference>
<dbReference type="GO" id="GO:0000166">
    <property type="term" value="F:nucleotide binding"/>
    <property type="evidence" value="ECO:0007669"/>
    <property type="project" value="InterPro"/>
</dbReference>
<protein>
    <submittedName>
        <fullName evidence="6">Gfo/Idh/MocA family oxidoreductase</fullName>
    </submittedName>
</protein>
<reference evidence="6" key="1">
    <citation type="submission" date="2022-05" db="EMBL/GenBank/DDBJ databases">
        <authorList>
            <person name="Sun H.-N."/>
        </authorList>
    </citation>
    <scope>NUCLEOTIDE SEQUENCE</scope>
    <source>
        <strain evidence="6">HB14</strain>
    </source>
</reference>
<evidence type="ECO:0000313" key="6">
    <source>
        <dbReference type="EMBL" id="MCP8899080.1"/>
    </source>
</evidence>
<dbReference type="PANTHER" id="PTHR22604">
    <property type="entry name" value="OXIDOREDUCTASES"/>
    <property type="match status" value="1"/>
</dbReference>
<dbReference type="SUPFAM" id="SSF51735">
    <property type="entry name" value="NAD(P)-binding Rossmann-fold domains"/>
    <property type="match status" value="1"/>
</dbReference>
<reference evidence="6" key="2">
    <citation type="submission" date="2023-01" db="EMBL/GenBank/DDBJ databases">
        <title>Gilvimarinus xylanilyticus HB14 isolated from Caulerpa lentillifera aquaculture base in Hainan, China.</title>
        <authorList>
            <person name="Zhang Y.-J."/>
        </authorList>
    </citation>
    <scope>NUCLEOTIDE SEQUENCE</scope>
    <source>
        <strain evidence="6">HB14</strain>
    </source>
</reference>
<evidence type="ECO:0000256" key="2">
    <source>
        <dbReference type="ARBA" id="ARBA00022729"/>
    </source>
</evidence>